<proteinExistence type="predicted"/>
<feature type="region of interest" description="Disordered" evidence="1">
    <location>
        <begin position="316"/>
        <end position="339"/>
    </location>
</feature>
<gene>
    <name evidence="3" type="ORF">V0U35_13225</name>
</gene>
<reference evidence="3 4" key="1">
    <citation type="submission" date="2024-01" db="EMBL/GenBank/DDBJ databases">
        <title>Hyphobacterium bacterium isolated from marine sediment.</title>
        <authorList>
            <person name="Zhao S."/>
        </authorList>
    </citation>
    <scope>NUCLEOTIDE SEQUENCE [LARGE SCALE GENOMIC DNA]</scope>
    <source>
        <strain evidence="3 4">Y60-23</strain>
    </source>
</reference>
<keyword evidence="2" id="KW-0812">Transmembrane</keyword>
<feature type="transmembrane region" description="Helical" evidence="2">
    <location>
        <begin position="124"/>
        <end position="152"/>
    </location>
</feature>
<feature type="transmembrane region" description="Helical" evidence="2">
    <location>
        <begin position="211"/>
        <end position="231"/>
    </location>
</feature>
<feature type="transmembrane region" description="Helical" evidence="2">
    <location>
        <begin position="73"/>
        <end position="95"/>
    </location>
</feature>
<keyword evidence="4" id="KW-1185">Reference proteome</keyword>
<name>A0ABU7M2L0_9PROT</name>
<evidence type="ECO:0000256" key="1">
    <source>
        <dbReference type="SAM" id="MobiDB-lite"/>
    </source>
</evidence>
<dbReference type="EMBL" id="JAZDRO010000007">
    <property type="protein sequence ID" value="MEE2567640.1"/>
    <property type="molecule type" value="Genomic_DNA"/>
</dbReference>
<keyword evidence="2" id="KW-1133">Transmembrane helix</keyword>
<evidence type="ECO:0008006" key="5">
    <source>
        <dbReference type="Google" id="ProtNLM"/>
    </source>
</evidence>
<organism evidence="3 4">
    <name type="scientific">Hyphobacterium marinum</name>
    <dbReference type="NCBI Taxonomy" id="3116574"/>
    <lineage>
        <taxon>Bacteria</taxon>
        <taxon>Pseudomonadati</taxon>
        <taxon>Pseudomonadota</taxon>
        <taxon>Alphaproteobacteria</taxon>
        <taxon>Maricaulales</taxon>
        <taxon>Maricaulaceae</taxon>
        <taxon>Hyphobacterium</taxon>
    </lineage>
</organism>
<evidence type="ECO:0000313" key="3">
    <source>
        <dbReference type="EMBL" id="MEE2567640.1"/>
    </source>
</evidence>
<comment type="caution">
    <text evidence="3">The sequence shown here is derived from an EMBL/GenBank/DDBJ whole genome shotgun (WGS) entry which is preliminary data.</text>
</comment>
<keyword evidence="2" id="KW-0472">Membrane</keyword>
<sequence>MQTPAFDFGEAIGHFFKTLGRRPGAVFWVAFCNAILFSVFTGLILWLIAPGYLNMLDVAMSGGDPTPDDVWELVGPVFAVVPLSFIGGILVALMAQGAWLRLLVRDEVAPGIPFRLGGDEFRLLAVNIVFIVIAIALYILTLGIGIGLAVAVGVSEGGAGAGALAGLGGGLLVIGAIVLAVFLAVRLSAAPALTVLDRRVRVFDAMPATRGIFWWLVLTYIVMVIIIFAAQSVLGTMIQFLFLGAFMPMMFEFAMMAESTNPEPTAILDMLREQLSEPGTMVMLGAGLFLSLFLQTLTEGAWHSVGAYTARRHRASAADVPPPVDAADTPPPATATEPE</sequence>
<evidence type="ECO:0000256" key="2">
    <source>
        <dbReference type="SAM" id="Phobius"/>
    </source>
</evidence>
<feature type="transmembrane region" description="Helical" evidence="2">
    <location>
        <begin position="164"/>
        <end position="190"/>
    </location>
</feature>
<dbReference type="Proteomes" id="UP001310692">
    <property type="component" value="Unassembled WGS sequence"/>
</dbReference>
<dbReference type="RefSeq" id="WP_330197208.1">
    <property type="nucleotide sequence ID" value="NZ_JAZDRO010000007.1"/>
</dbReference>
<protein>
    <recommendedName>
        <fullName evidence="5">Glycerophosphoryl diester phosphodiesterase membrane domain-containing protein</fullName>
    </recommendedName>
</protein>
<feature type="transmembrane region" description="Helical" evidence="2">
    <location>
        <begin position="25"/>
        <end position="53"/>
    </location>
</feature>
<evidence type="ECO:0000313" key="4">
    <source>
        <dbReference type="Proteomes" id="UP001310692"/>
    </source>
</evidence>
<feature type="compositionally biased region" description="Pro residues" evidence="1">
    <location>
        <begin position="320"/>
        <end position="333"/>
    </location>
</feature>
<accession>A0ABU7M2L0</accession>